<feature type="region of interest" description="Disordered" evidence="9">
    <location>
        <begin position="416"/>
        <end position="438"/>
    </location>
</feature>
<dbReference type="InterPro" id="IPR002498">
    <property type="entry name" value="PInositol-4-P-4/5-kinase_core"/>
</dbReference>
<dbReference type="SMART" id="SM00330">
    <property type="entry name" value="PIPKc"/>
    <property type="match status" value="1"/>
</dbReference>
<dbReference type="GO" id="GO:0005524">
    <property type="term" value="F:ATP binding"/>
    <property type="evidence" value="ECO:0007669"/>
    <property type="project" value="UniProtKB-UniRule"/>
</dbReference>
<dbReference type="Proteomes" id="UP000250235">
    <property type="component" value="Unassembled WGS sequence"/>
</dbReference>
<feature type="region of interest" description="Disordered" evidence="9">
    <location>
        <begin position="1042"/>
        <end position="1082"/>
    </location>
</feature>
<dbReference type="CDD" id="cd03334">
    <property type="entry name" value="Fab1_TCP"/>
    <property type="match status" value="1"/>
</dbReference>
<feature type="compositionally biased region" description="Polar residues" evidence="9">
    <location>
        <begin position="1059"/>
        <end position="1069"/>
    </location>
</feature>
<dbReference type="GO" id="GO:0010008">
    <property type="term" value="C:endosome membrane"/>
    <property type="evidence" value="ECO:0007669"/>
    <property type="project" value="TreeGrafter"/>
</dbReference>
<dbReference type="Gene3D" id="3.30.810.10">
    <property type="entry name" value="2-Layer Sandwich"/>
    <property type="match status" value="1"/>
</dbReference>
<proteinExistence type="predicted"/>
<dbReference type="PROSITE" id="PS51455">
    <property type="entry name" value="PIPK"/>
    <property type="match status" value="1"/>
</dbReference>
<dbReference type="Gene3D" id="3.50.7.10">
    <property type="entry name" value="GroEL"/>
    <property type="match status" value="1"/>
</dbReference>
<dbReference type="Pfam" id="PF00118">
    <property type="entry name" value="Cpn60_TCP1"/>
    <property type="match status" value="1"/>
</dbReference>
<dbReference type="SUPFAM" id="SSF56104">
    <property type="entry name" value="SAICAR synthase-like"/>
    <property type="match status" value="1"/>
</dbReference>
<evidence type="ECO:0000256" key="8">
    <source>
        <dbReference type="PROSITE-ProRule" id="PRU00781"/>
    </source>
</evidence>
<feature type="compositionally biased region" description="Low complexity" evidence="9">
    <location>
        <begin position="1070"/>
        <end position="1082"/>
    </location>
</feature>
<evidence type="ECO:0000313" key="11">
    <source>
        <dbReference type="EMBL" id="KZV33063.1"/>
    </source>
</evidence>
<evidence type="ECO:0000256" key="2">
    <source>
        <dbReference type="ARBA" id="ARBA00022679"/>
    </source>
</evidence>
<evidence type="ECO:0000256" key="7">
    <source>
        <dbReference type="ARBA" id="ARBA00077223"/>
    </source>
</evidence>
<feature type="region of interest" description="Disordered" evidence="9">
    <location>
        <begin position="34"/>
        <end position="63"/>
    </location>
</feature>
<evidence type="ECO:0000256" key="3">
    <source>
        <dbReference type="ARBA" id="ARBA00022741"/>
    </source>
</evidence>
<comment type="subunit">
    <text evidence="6">Component of the PI(3,5)P2 regulatory complex at least composed of ATG18, SAC/FIG4, FAB1 and VAC14.</text>
</comment>
<organism evidence="11 12">
    <name type="scientific">Dorcoceras hygrometricum</name>
    <dbReference type="NCBI Taxonomy" id="472368"/>
    <lineage>
        <taxon>Eukaryota</taxon>
        <taxon>Viridiplantae</taxon>
        <taxon>Streptophyta</taxon>
        <taxon>Embryophyta</taxon>
        <taxon>Tracheophyta</taxon>
        <taxon>Spermatophyta</taxon>
        <taxon>Magnoliopsida</taxon>
        <taxon>eudicotyledons</taxon>
        <taxon>Gunneridae</taxon>
        <taxon>Pentapetalae</taxon>
        <taxon>asterids</taxon>
        <taxon>lamiids</taxon>
        <taxon>Lamiales</taxon>
        <taxon>Gesneriaceae</taxon>
        <taxon>Didymocarpoideae</taxon>
        <taxon>Trichosporeae</taxon>
        <taxon>Loxocarpinae</taxon>
        <taxon>Dorcoceras</taxon>
    </lineage>
</organism>
<feature type="compositionally biased region" description="Polar residues" evidence="9">
    <location>
        <begin position="525"/>
        <end position="538"/>
    </location>
</feature>
<keyword evidence="3 8" id="KW-0547">Nucleotide-binding</keyword>
<keyword evidence="4 8" id="KW-0418">Kinase</keyword>
<evidence type="ECO:0000256" key="4">
    <source>
        <dbReference type="ARBA" id="ARBA00022777"/>
    </source>
</evidence>
<reference evidence="11 12" key="1">
    <citation type="journal article" date="2015" name="Proc. Natl. Acad. Sci. U.S.A.">
        <title>The resurrection genome of Boea hygrometrica: A blueprint for survival of dehydration.</title>
        <authorList>
            <person name="Xiao L."/>
            <person name="Yang G."/>
            <person name="Zhang L."/>
            <person name="Yang X."/>
            <person name="Zhao S."/>
            <person name="Ji Z."/>
            <person name="Zhou Q."/>
            <person name="Hu M."/>
            <person name="Wang Y."/>
            <person name="Chen M."/>
            <person name="Xu Y."/>
            <person name="Jin H."/>
            <person name="Xiao X."/>
            <person name="Hu G."/>
            <person name="Bao F."/>
            <person name="Hu Y."/>
            <person name="Wan P."/>
            <person name="Li L."/>
            <person name="Deng X."/>
            <person name="Kuang T."/>
            <person name="Xiang C."/>
            <person name="Zhu J.K."/>
            <person name="Oliver M.J."/>
            <person name="He Y."/>
        </authorList>
    </citation>
    <scope>NUCLEOTIDE SEQUENCE [LARGE SCALE GENOMIC DNA]</scope>
    <source>
        <strain evidence="12">cv. XS01</strain>
    </source>
</reference>
<dbReference type="InterPro" id="IPR027484">
    <property type="entry name" value="PInositol-4-P-5-kinase_N"/>
</dbReference>
<keyword evidence="5 8" id="KW-0067">ATP-binding</keyword>
<name>A0A2Z7BF28_9LAMI</name>
<evidence type="ECO:0000259" key="10">
    <source>
        <dbReference type="PROSITE" id="PS51455"/>
    </source>
</evidence>
<dbReference type="CDD" id="cd17300">
    <property type="entry name" value="PIPKc_PIKfyve"/>
    <property type="match status" value="1"/>
</dbReference>
<dbReference type="Gene3D" id="3.30.800.10">
    <property type="entry name" value="Phosphatidylinositol Phosphate Kinase II Beta"/>
    <property type="match status" value="1"/>
</dbReference>
<evidence type="ECO:0000313" key="12">
    <source>
        <dbReference type="Proteomes" id="UP000250235"/>
    </source>
</evidence>
<evidence type="ECO:0000256" key="9">
    <source>
        <dbReference type="SAM" id="MobiDB-lite"/>
    </source>
</evidence>
<keyword evidence="12" id="KW-1185">Reference proteome</keyword>
<evidence type="ECO:0000256" key="5">
    <source>
        <dbReference type="ARBA" id="ARBA00022840"/>
    </source>
</evidence>
<dbReference type="EC" id="2.7.1.150" evidence="1"/>
<dbReference type="InterPro" id="IPR027483">
    <property type="entry name" value="PInositol-4-P-4/5-kinase_C_sf"/>
</dbReference>
<gene>
    <name evidence="11" type="ORF">F511_03329</name>
</gene>
<dbReference type="OrthoDB" id="158357at2759"/>
<feature type="compositionally biased region" description="Polar residues" evidence="9">
    <location>
        <begin position="427"/>
        <end position="438"/>
    </location>
</feature>
<feature type="region of interest" description="Disordered" evidence="9">
    <location>
        <begin position="525"/>
        <end position="544"/>
    </location>
</feature>
<dbReference type="InterPro" id="IPR002423">
    <property type="entry name" value="Cpn60/GroEL/TCP-1"/>
</dbReference>
<evidence type="ECO:0000256" key="1">
    <source>
        <dbReference type="ARBA" id="ARBA00012009"/>
    </source>
</evidence>
<dbReference type="FunFam" id="3.30.800.10:FF:000007">
    <property type="entry name" value="Putative 1-phosphatidylinositol-4-phosphate 5-kinase/ zinc ion binding family"/>
    <property type="match status" value="1"/>
</dbReference>
<dbReference type="EMBL" id="KV006334">
    <property type="protein sequence ID" value="KZV33063.1"/>
    <property type="molecule type" value="Genomic_DNA"/>
</dbReference>
<evidence type="ECO:0000256" key="6">
    <source>
        <dbReference type="ARBA" id="ARBA00023464"/>
    </source>
</evidence>
<feature type="region of interest" description="Disordered" evidence="9">
    <location>
        <begin position="467"/>
        <end position="498"/>
    </location>
</feature>
<keyword evidence="2 8" id="KW-0808">Transferase</keyword>
<feature type="compositionally biased region" description="Basic and acidic residues" evidence="9">
    <location>
        <begin position="1042"/>
        <end position="1058"/>
    </location>
</feature>
<sequence>MERANDTVEIVSSLVDDGSEKSLSDEVDVEFWLPPEPEDQEDDFVGSVANYDDDDDDECGDGGAWAKTSSLSSFGEEGSGPKKFNEEKLKAMNDVKNGKFKALVSQLIKSVDVDSCGNYCENWVEILTSLSWEAAAFVKPAAHKGTAMDPDGHVKLKCIATGSRNQSQVVKGLVFKKHAAHKHMQTRYKNPRLLLIHGALDLSSGGLSSFDSMQLEKSNLKSIVEMIDMYHPNVILVEKSVSRDIQESILAKGITLVFDMKLHRLERVARCIGSPILSSEITIGQKLRQCDSFHIEKFVEELAVSTEAGKKSGKTLMFLEGSPTRLGCTILLMGANSDELKRIKCVVRCAVVMAYHLILETSFLFDQRAMFSTISPCEVVDLALTNDKLISVGDDKTSISSQNEYDAMVDTSSTLDIPVSDGVHGTGSHNPIKNSSSSFEPYSTATFPGLTLSTSIQKVMDDSFPCFSDSSPSKAGSHNANGKKEDGQSENNIPIADDADMVNHCDTEQEARSEEDNLLIQEQSYTPESPDAQNLSSDSAEEQMHIKDEISSVLDSESILVLMSSRNATRGTVCEQSHFSHIKFYRSFDVPLGNFLRDHLLRLCKLHDASSKSTKRVLISSDARGLSFGKYLELSFSNQSSFSSLSSCGHSFDKDFIYFFGLGSMVAMFKYSPVATYSVSLPPQKLEFSCSVRGEFLNRDSEDVYLKGISMFHDIEESLKDIGTRYSGLTLNIQGSSKEFSYIMELLKLEKSQFEVDVKDSAKNVSEGDGVWKFLSLNTLRMGLLLESCLWDQRLHALLSSDLQVVDTESIDSLSTKEFLQEDAIAGEELCTTDIAVENSDSPKNISGAEDKFDMSTDSSEFPIKEILIREPVEGYTEDSSCSIDDMDDKGSVVPDSLGKLTSKDGFYDVKGNSGEDDFDKTVSIVTEAESTGSDANSSFNCNHSLSVSSNLENDRGWIWAPFSDIRREYMEDLQRGYLPRFESLNSHAAESMAQKLIVDEGSRLHIPLGTKDYIVTEYEDELSSIIACALTFMKDRAMVSEDVTEDTRKERGIDAKSSESSQSMTRTFSLGSPRWSSFGSSDSDSIQSPLAISSEDSHSSSFDGLDLLDSLFSYGAGHPQVSLGSVKGHGKRKYSVISLYASQFRQLRDRCCPSEIGYIASLSRCRNWDAKGGKSKSVFAKTLDDRFIIKEIKRTEFDSFLKFAPNYFEYMNQCYELGNQTCLAKILGIYQVVNRAKNGKEARHDLLVMENLSFGRQIARQYDLKGALHARFTATDNGSGDVLLDQNFVNDMNVSPLYVSRRSKRNLQRAVYNDTHFLNSINVMDYSLLVGVDTQGRKLVCGIIDYLRQYTWDKQIETWVKASLVVPKNHSPTVISPKEYKKRFRKFIDTHFLSVPDHWCSRRSKPCKLCGPVEENGL</sequence>
<feature type="compositionally biased region" description="Acidic residues" evidence="9">
    <location>
        <begin position="51"/>
        <end position="60"/>
    </location>
</feature>
<feature type="region of interest" description="Disordered" evidence="9">
    <location>
        <begin position="1"/>
        <end position="22"/>
    </location>
</feature>
<dbReference type="FunFam" id="3.30.810.10:FF:000001">
    <property type="entry name" value="1-phosphatidylinositol 3-phosphate 5-kinase FAB1"/>
    <property type="match status" value="1"/>
</dbReference>
<dbReference type="SUPFAM" id="SSF52029">
    <property type="entry name" value="GroEL apical domain-like"/>
    <property type="match status" value="1"/>
</dbReference>
<dbReference type="FunFam" id="3.50.7.10:FF:000007">
    <property type="entry name" value="1-phosphatidylinositol 3-phosphate 5-kinase isoform X1"/>
    <property type="match status" value="1"/>
</dbReference>
<dbReference type="InterPro" id="IPR044769">
    <property type="entry name" value="PIKfyve_PIPKc"/>
</dbReference>
<dbReference type="PANTHER" id="PTHR45748">
    <property type="entry name" value="1-PHOSPHATIDYLINOSITOL 3-PHOSPHATE 5-KINASE-RELATED"/>
    <property type="match status" value="1"/>
</dbReference>
<dbReference type="PANTHER" id="PTHR45748:SF4">
    <property type="entry name" value="1-PHOSPHATIDYLINOSITOL-3-PHOSPHATE 5-KINASE FAB1D-RELATED"/>
    <property type="match status" value="1"/>
</dbReference>
<dbReference type="Pfam" id="PF01504">
    <property type="entry name" value="PIP5K"/>
    <property type="match status" value="2"/>
</dbReference>
<accession>A0A2Z7BF28</accession>
<feature type="domain" description="PIPK" evidence="10">
    <location>
        <begin position="1071"/>
        <end position="1393"/>
    </location>
</feature>
<dbReference type="GO" id="GO:0000285">
    <property type="term" value="F:1-phosphatidylinositol-3-phosphate 5-kinase activity"/>
    <property type="evidence" value="ECO:0007669"/>
    <property type="project" value="UniProtKB-EC"/>
</dbReference>
<dbReference type="GO" id="GO:0046854">
    <property type="term" value="P:phosphatidylinositol phosphate biosynthetic process"/>
    <property type="evidence" value="ECO:0007669"/>
    <property type="project" value="TreeGrafter"/>
</dbReference>
<dbReference type="InterPro" id="IPR027409">
    <property type="entry name" value="GroEL-like_apical_dom_sf"/>
</dbReference>
<protein>
    <recommendedName>
        <fullName evidence="1">1-phosphatidylinositol-3-phosphate 5-kinase</fullName>
        <ecNumber evidence="1">2.7.1.150</ecNumber>
    </recommendedName>
    <alternativeName>
        <fullName evidence="7">Phosphatidylinositol 3-phosphate 5-kinase type III</fullName>
    </alternativeName>
</protein>